<sequence>MGVSDMRIHSGRLLGWTAIGVAVLGIAALVAAGEFFSSYTLVLAAVGVAGYAAYVGPYVDINPGELVLANPLRTVHIPWPTIQAVDGRLGLRVRTTEGRYTAWAAPLRRRLDEDVVEQLEAHRAAGHLDDPRFERPKPTIRWNIGVVCAAALLSAFAIALALGTFF</sequence>
<gene>
    <name evidence="3" type="ORF">EPD65_13135</name>
</gene>
<feature type="transmembrane region" description="Helical" evidence="1">
    <location>
        <begin position="142"/>
        <end position="165"/>
    </location>
</feature>
<evidence type="ECO:0000313" key="3">
    <source>
        <dbReference type="EMBL" id="TCJ22279.1"/>
    </source>
</evidence>
<keyword evidence="1" id="KW-0812">Transmembrane</keyword>
<reference evidence="3 4" key="1">
    <citation type="submission" date="2019-03" db="EMBL/GenBank/DDBJ databases">
        <authorList>
            <person name="Kim M.K.M."/>
        </authorList>
    </citation>
    <scope>NUCLEOTIDE SEQUENCE [LARGE SCALE GENOMIC DNA]</scope>
    <source>
        <strain evidence="3 4">18JY15-6</strain>
    </source>
</reference>
<feature type="transmembrane region" description="Helical" evidence="1">
    <location>
        <begin position="38"/>
        <end position="56"/>
    </location>
</feature>
<name>A0A4R1BW89_9ACTN</name>
<dbReference type="AlphaFoldDB" id="A0A4R1BW89"/>
<dbReference type="Proteomes" id="UP000295453">
    <property type="component" value="Unassembled WGS sequence"/>
</dbReference>
<keyword evidence="1" id="KW-1133">Transmembrane helix</keyword>
<evidence type="ECO:0000313" key="4">
    <source>
        <dbReference type="Proteomes" id="UP000295453"/>
    </source>
</evidence>
<evidence type="ECO:0000259" key="2">
    <source>
        <dbReference type="Pfam" id="PF10756"/>
    </source>
</evidence>
<feature type="domain" description="Low molecular weight protein antigen 6 PH" evidence="2">
    <location>
        <begin position="57"/>
        <end position="124"/>
    </location>
</feature>
<proteinExistence type="predicted"/>
<feature type="transmembrane region" description="Helical" evidence="1">
    <location>
        <begin position="12"/>
        <end position="32"/>
    </location>
</feature>
<dbReference type="InterPro" id="IPR019692">
    <property type="entry name" value="CFP-6_PH"/>
</dbReference>
<keyword evidence="4" id="KW-1185">Reference proteome</keyword>
<accession>A0A4R1BW89</accession>
<organism evidence="3 4">
    <name type="scientific">Nocardioides jejuensis</name>
    <dbReference type="NCBI Taxonomy" id="2502782"/>
    <lineage>
        <taxon>Bacteria</taxon>
        <taxon>Bacillati</taxon>
        <taxon>Actinomycetota</taxon>
        <taxon>Actinomycetes</taxon>
        <taxon>Propionibacteriales</taxon>
        <taxon>Nocardioidaceae</taxon>
        <taxon>Nocardioides</taxon>
    </lineage>
</organism>
<comment type="caution">
    <text evidence="3">The sequence shown here is derived from an EMBL/GenBank/DDBJ whole genome shotgun (WGS) entry which is preliminary data.</text>
</comment>
<dbReference type="EMBL" id="SJZJ01000024">
    <property type="protein sequence ID" value="TCJ22279.1"/>
    <property type="molecule type" value="Genomic_DNA"/>
</dbReference>
<dbReference type="OrthoDB" id="5148800at2"/>
<dbReference type="Pfam" id="PF10756">
    <property type="entry name" value="bPH_6"/>
    <property type="match status" value="1"/>
</dbReference>
<evidence type="ECO:0000256" key="1">
    <source>
        <dbReference type="SAM" id="Phobius"/>
    </source>
</evidence>
<protein>
    <submittedName>
        <fullName evidence="3">PH domain-containing protein</fullName>
    </submittedName>
</protein>
<keyword evidence="1" id="KW-0472">Membrane</keyword>